<dbReference type="GO" id="GO:0006694">
    <property type="term" value="P:steroid biosynthetic process"/>
    <property type="evidence" value="ECO:0007669"/>
    <property type="project" value="InterPro"/>
</dbReference>
<dbReference type="GO" id="GO:0016616">
    <property type="term" value="F:oxidoreductase activity, acting on the CH-OH group of donors, NAD or NADP as acceptor"/>
    <property type="evidence" value="ECO:0007669"/>
    <property type="project" value="InterPro"/>
</dbReference>
<dbReference type="Pfam" id="PF01073">
    <property type="entry name" value="3Beta_HSD"/>
    <property type="match status" value="1"/>
</dbReference>
<feature type="transmembrane region" description="Helical" evidence="3">
    <location>
        <begin position="277"/>
        <end position="298"/>
    </location>
</feature>
<gene>
    <name evidence="5" type="ORF">JMJ35_003073</name>
</gene>
<evidence type="ECO:0000313" key="6">
    <source>
        <dbReference type="Proteomes" id="UP001166286"/>
    </source>
</evidence>
<name>A0AA39R5K7_9LECA</name>
<keyword evidence="2" id="KW-0560">Oxidoreductase</keyword>
<dbReference type="PANTHER" id="PTHR43245">
    <property type="entry name" value="BIFUNCTIONAL POLYMYXIN RESISTANCE PROTEIN ARNA"/>
    <property type="match status" value="1"/>
</dbReference>
<feature type="domain" description="3-beta hydroxysteroid dehydrogenase/isomerase" evidence="4">
    <location>
        <begin position="7"/>
        <end position="268"/>
    </location>
</feature>
<evidence type="ECO:0000259" key="4">
    <source>
        <dbReference type="Pfam" id="PF01073"/>
    </source>
</evidence>
<keyword evidence="3" id="KW-1133">Transmembrane helix</keyword>
<comment type="caution">
    <text evidence="5">The sequence shown here is derived from an EMBL/GenBank/DDBJ whole genome shotgun (WGS) entry which is preliminary data.</text>
</comment>
<dbReference type="Gene3D" id="3.40.50.720">
    <property type="entry name" value="NAD(P)-binding Rossmann-like Domain"/>
    <property type="match status" value="1"/>
</dbReference>
<keyword evidence="3" id="KW-0812">Transmembrane</keyword>
<reference evidence="5" key="1">
    <citation type="submission" date="2023-03" db="EMBL/GenBank/DDBJ databases">
        <title>Complete genome of Cladonia borealis.</title>
        <authorList>
            <person name="Park H."/>
        </authorList>
    </citation>
    <scope>NUCLEOTIDE SEQUENCE</scope>
    <source>
        <strain evidence="5">ANT050790</strain>
    </source>
</reference>
<dbReference type="SUPFAM" id="SSF51735">
    <property type="entry name" value="NAD(P)-binding Rossmann-fold domains"/>
    <property type="match status" value="1"/>
</dbReference>
<evidence type="ECO:0000256" key="3">
    <source>
        <dbReference type="SAM" id="Phobius"/>
    </source>
</evidence>
<dbReference type="AlphaFoldDB" id="A0AA39R5K7"/>
<keyword evidence="3" id="KW-0472">Membrane</keyword>
<dbReference type="PANTHER" id="PTHR43245:SF51">
    <property type="entry name" value="SHORT CHAIN DEHYDROGENASE_REDUCTASE FAMILY 42E, MEMBER 2"/>
    <property type="match status" value="1"/>
</dbReference>
<keyword evidence="6" id="KW-1185">Reference proteome</keyword>
<protein>
    <recommendedName>
        <fullName evidence="4">3-beta hydroxysteroid dehydrogenase/isomerase domain-containing protein</fullName>
    </recommendedName>
</protein>
<dbReference type="EMBL" id="JAFEKC020000005">
    <property type="protein sequence ID" value="KAK0514456.1"/>
    <property type="molecule type" value="Genomic_DNA"/>
</dbReference>
<evidence type="ECO:0000256" key="2">
    <source>
        <dbReference type="ARBA" id="ARBA00023002"/>
    </source>
</evidence>
<dbReference type="InterPro" id="IPR002225">
    <property type="entry name" value="3Beta_OHSteriod_DH/Estase"/>
</dbReference>
<dbReference type="InterPro" id="IPR036291">
    <property type="entry name" value="NAD(P)-bd_dom_sf"/>
</dbReference>
<evidence type="ECO:0000313" key="5">
    <source>
        <dbReference type="EMBL" id="KAK0514456.1"/>
    </source>
</evidence>
<organism evidence="5 6">
    <name type="scientific">Cladonia borealis</name>
    <dbReference type="NCBI Taxonomy" id="184061"/>
    <lineage>
        <taxon>Eukaryota</taxon>
        <taxon>Fungi</taxon>
        <taxon>Dikarya</taxon>
        <taxon>Ascomycota</taxon>
        <taxon>Pezizomycotina</taxon>
        <taxon>Lecanoromycetes</taxon>
        <taxon>OSLEUM clade</taxon>
        <taxon>Lecanoromycetidae</taxon>
        <taxon>Lecanorales</taxon>
        <taxon>Lecanorineae</taxon>
        <taxon>Cladoniaceae</taxon>
        <taxon>Cladonia</taxon>
    </lineage>
</organism>
<proteinExistence type="inferred from homology"/>
<evidence type="ECO:0000256" key="1">
    <source>
        <dbReference type="ARBA" id="ARBA00009219"/>
    </source>
</evidence>
<accession>A0AA39R5K7</accession>
<dbReference type="InterPro" id="IPR050177">
    <property type="entry name" value="Lipid_A_modif_metabolic_enz"/>
</dbReference>
<dbReference type="Proteomes" id="UP001166286">
    <property type="component" value="Unassembled WGS sequence"/>
</dbReference>
<sequence length="361" mass="40120">MAEGAVLVIGGCGFVGFHVVKALLEVKSWSSVHVMSRNPARNQLAGAFYHVGDMTSAAQVRTLLDEIRPSVVIHNASPIALGNAEDWQYWYRTNVGGTKNVLDCAAAGTYVKAFVYTSSVSIIDKASFDYVDETAPMATITSKLNYYSKSKALADQYVLDSNNKTGLRTTCLRITSVYGTRDNQMIPGAIQALHAGHQRKQIGDNTNLYDACSVRNAATAHVLAAKALLRDQEDPLLKVDGEAFFITDGHPIPYWDFLRMIWAAAGDKTPLEEVQVIPAWFILGLASAVEWVYFVFTLGKKRPKMLRRFFIEHTCLQRTFSIEKARKRLGYTPVDDRDGMIRAAVEWELQKEVEAGKQKTS</sequence>
<comment type="similarity">
    <text evidence="1">Belongs to the 3-beta-HSD family.</text>
</comment>